<organism evidence="7 8">
    <name type="scientific">Gramella jeungdoensis</name>
    <dbReference type="NCBI Taxonomy" id="708091"/>
    <lineage>
        <taxon>Bacteria</taxon>
        <taxon>Pseudomonadati</taxon>
        <taxon>Bacteroidota</taxon>
        <taxon>Flavobacteriia</taxon>
        <taxon>Flavobacteriales</taxon>
        <taxon>Flavobacteriaceae</taxon>
        <taxon>Christiangramia</taxon>
    </lineage>
</organism>
<dbReference type="PANTHER" id="PTHR30294:SF29">
    <property type="entry name" value="MULTIDRUG ABC TRANSPORTER PERMEASE YBHS-RELATED"/>
    <property type="match status" value="1"/>
</dbReference>
<evidence type="ECO:0000256" key="4">
    <source>
        <dbReference type="ARBA" id="ARBA00022989"/>
    </source>
</evidence>
<keyword evidence="4 6" id="KW-1133">Transmembrane helix</keyword>
<dbReference type="OrthoDB" id="9794512at2"/>
<proteinExistence type="predicted"/>
<accession>A0A4Y8AUA4</accession>
<evidence type="ECO:0000313" key="7">
    <source>
        <dbReference type="EMBL" id="TEW75445.1"/>
    </source>
</evidence>
<keyword evidence="8" id="KW-1185">Reference proteome</keyword>
<dbReference type="RefSeq" id="WP_134247815.1">
    <property type="nucleotide sequence ID" value="NZ_SNQI01000002.1"/>
</dbReference>
<reference evidence="7 8" key="1">
    <citation type="journal article" date="2011" name="J. Microbiol.">
        <title>Gramella jeungdoensis sp. nov., isolated from a solar saltern in Korea.</title>
        <authorList>
            <person name="Joung Y."/>
            <person name="Kim H."/>
            <person name="Jang T."/>
            <person name="Ahn T.S."/>
            <person name="Joh K."/>
        </authorList>
    </citation>
    <scope>NUCLEOTIDE SEQUENCE [LARGE SCALE GENOMIC DNA]</scope>
    <source>
        <strain evidence="7 8">KCTC 23123</strain>
    </source>
</reference>
<evidence type="ECO:0000256" key="3">
    <source>
        <dbReference type="ARBA" id="ARBA00022692"/>
    </source>
</evidence>
<keyword evidence="2" id="KW-1003">Cell membrane</keyword>
<keyword evidence="5 6" id="KW-0472">Membrane</keyword>
<dbReference type="GO" id="GO:0005886">
    <property type="term" value="C:plasma membrane"/>
    <property type="evidence" value="ECO:0007669"/>
    <property type="project" value="UniProtKB-SubCell"/>
</dbReference>
<dbReference type="InterPro" id="IPR019860">
    <property type="entry name" value="Motility-assoc_ABC_perm_GldF"/>
</dbReference>
<dbReference type="Proteomes" id="UP000298517">
    <property type="component" value="Unassembled WGS sequence"/>
</dbReference>
<evidence type="ECO:0000256" key="1">
    <source>
        <dbReference type="ARBA" id="ARBA00004651"/>
    </source>
</evidence>
<dbReference type="AlphaFoldDB" id="A0A4Y8AUA4"/>
<feature type="transmembrane region" description="Helical" evidence="6">
    <location>
        <begin position="165"/>
        <end position="182"/>
    </location>
</feature>
<dbReference type="PANTHER" id="PTHR30294">
    <property type="entry name" value="MEMBRANE COMPONENT OF ABC TRANSPORTER YHHJ-RELATED"/>
    <property type="match status" value="1"/>
</dbReference>
<feature type="transmembrane region" description="Helical" evidence="6">
    <location>
        <begin position="56"/>
        <end position="74"/>
    </location>
</feature>
<sequence>MLPILKKELISFFSSPIGYLVIAVYLVINGLFLWIFEGDYNILHAGFSDLSSYFFLAPWIFIFLIPAITMRSFSDEFNAGTIEILRTKPLTDWQLILGKFFGALILAVLAIIPTLIYVFSLYQLGNPIGNINIGTTIGSFLGLLFLANAYTAIGIFSSTLSNNQIVSFIIAVFSSFFLFYGFEALATYNLFGNSDYLIQKIGMNSHYSSIGKGVLDTQDLLYFISVTAFFLFLTKLRIQHEK</sequence>
<feature type="transmembrane region" description="Helical" evidence="6">
    <location>
        <begin position="95"/>
        <end position="119"/>
    </location>
</feature>
<feature type="transmembrane region" description="Helical" evidence="6">
    <location>
        <begin position="220"/>
        <end position="238"/>
    </location>
</feature>
<evidence type="ECO:0000313" key="8">
    <source>
        <dbReference type="Proteomes" id="UP000298517"/>
    </source>
</evidence>
<feature type="transmembrane region" description="Helical" evidence="6">
    <location>
        <begin position="12"/>
        <end position="36"/>
    </location>
</feature>
<dbReference type="InterPro" id="IPR051449">
    <property type="entry name" value="ABC-2_transporter_component"/>
</dbReference>
<evidence type="ECO:0000256" key="2">
    <source>
        <dbReference type="ARBA" id="ARBA00022475"/>
    </source>
</evidence>
<gene>
    <name evidence="7" type="primary">gldF</name>
    <name evidence="7" type="ORF">E2488_08000</name>
</gene>
<comment type="caution">
    <text evidence="7">The sequence shown here is derived from an EMBL/GenBank/DDBJ whole genome shotgun (WGS) entry which is preliminary data.</text>
</comment>
<comment type="subcellular location">
    <subcellularLocation>
        <location evidence="1">Cell membrane</location>
        <topology evidence="1">Multi-pass membrane protein</topology>
    </subcellularLocation>
</comment>
<protein>
    <submittedName>
        <fullName evidence="7">Gliding motility-associated ABC transporter permease subunit GldF</fullName>
    </submittedName>
</protein>
<evidence type="ECO:0000256" key="5">
    <source>
        <dbReference type="ARBA" id="ARBA00023136"/>
    </source>
</evidence>
<name>A0A4Y8AUA4_9FLAO</name>
<keyword evidence="3 6" id="KW-0812">Transmembrane</keyword>
<dbReference type="NCBIfam" id="TIGR03518">
    <property type="entry name" value="ABC_perm_GldF"/>
    <property type="match status" value="1"/>
</dbReference>
<dbReference type="GO" id="GO:0140359">
    <property type="term" value="F:ABC-type transporter activity"/>
    <property type="evidence" value="ECO:0007669"/>
    <property type="project" value="InterPro"/>
</dbReference>
<dbReference type="EMBL" id="SNQI01000002">
    <property type="protein sequence ID" value="TEW75445.1"/>
    <property type="molecule type" value="Genomic_DNA"/>
</dbReference>
<dbReference type="Pfam" id="PF12679">
    <property type="entry name" value="ABC2_membrane_2"/>
    <property type="match status" value="1"/>
</dbReference>
<feature type="transmembrane region" description="Helical" evidence="6">
    <location>
        <begin position="131"/>
        <end position="153"/>
    </location>
</feature>
<evidence type="ECO:0000256" key="6">
    <source>
        <dbReference type="SAM" id="Phobius"/>
    </source>
</evidence>